<sequence>MARIKGATFQAHHEQVWDDLTEALGGLLDEQGYDGFNLAHVAARAGIARNTIYNYAKDKASLVAKAAQLASRDVLERVDKIAAGPGPAPQRLADIAEVLMRSFTAPALRLMLHAPPDTVPQEVLELPEGPFAQVAAAVEKVVADGVAEGSFRPLADVPLTTHLLSGIVRAGADRMARRGADVEEVLPAVQELLLAALAPR</sequence>
<evidence type="ECO:0000259" key="5">
    <source>
        <dbReference type="PROSITE" id="PS50977"/>
    </source>
</evidence>
<evidence type="ECO:0000256" key="1">
    <source>
        <dbReference type="ARBA" id="ARBA00023015"/>
    </source>
</evidence>
<dbReference type="InterPro" id="IPR009057">
    <property type="entry name" value="Homeodomain-like_sf"/>
</dbReference>
<dbReference type="EMBL" id="JBEQNB010000017">
    <property type="protein sequence ID" value="MES0837426.1"/>
    <property type="molecule type" value="Genomic_DNA"/>
</dbReference>
<keyword evidence="3" id="KW-0804">Transcription</keyword>
<keyword evidence="2 4" id="KW-0238">DNA-binding</keyword>
<accession>A0ABV2A361</accession>
<dbReference type="InterPro" id="IPR036271">
    <property type="entry name" value="Tet_transcr_reg_TetR-rel_C_sf"/>
</dbReference>
<dbReference type="PROSITE" id="PS50977">
    <property type="entry name" value="HTH_TETR_2"/>
    <property type="match status" value="1"/>
</dbReference>
<protein>
    <submittedName>
        <fullName evidence="6">TetR/AcrR family transcriptional regulator</fullName>
    </submittedName>
</protein>
<dbReference type="Gene3D" id="1.10.357.10">
    <property type="entry name" value="Tetracycline Repressor, domain 2"/>
    <property type="match status" value="1"/>
</dbReference>
<dbReference type="PRINTS" id="PR00455">
    <property type="entry name" value="HTHTETR"/>
</dbReference>
<dbReference type="InterPro" id="IPR050109">
    <property type="entry name" value="HTH-type_TetR-like_transc_reg"/>
</dbReference>
<dbReference type="PANTHER" id="PTHR30055:SF234">
    <property type="entry name" value="HTH-TYPE TRANSCRIPTIONAL REGULATOR BETI"/>
    <property type="match status" value="1"/>
</dbReference>
<evidence type="ECO:0000256" key="3">
    <source>
        <dbReference type="ARBA" id="ARBA00023163"/>
    </source>
</evidence>
<comment type="caution">
    <text evidence="6">The sequence shown here is derived from an EMBL/GenBank/DDBJ whole genome shotgun (WGS) entry which is preliminary data.</text>
</comment>
<dbReference type="Proteomes" id="UP001432401">
    <property type="component" value="Unassembled WGS sequence"/>
</dbReference>
<dbReference type="Gene3D" id="1.10.10.60">
    <property type="entry name" value="Homeodomain-like"/>
    <property type="match status" value="1"/>
</dbReference>
<dbReference type="Pfam" id="PF00440">
    <property type="entry name" value="TetR_N"/>
    <property type="match status" value="1"/>
</dbReference>
<evidence type="ECO:0000313" key="6">
    <source>
        <dbReference type="EMBL" id="MES0837426.1"/>
    </source>
</evidence>
<feature type="DNA-binding region" description="H-T-H motif" evidence="4">
    <location>
        <begin position="37"/>
        <end position="56"/>
    </location>
</feature>
<dbReference type="SUPFAM" id="SSF46689">
    <property type="entry name" value="Homeodomain-like"/>
    <property type="match status" value="1"/>
</dbReference>
<organism evidence="6 7">
    <name type="scientific">Nocardiopsis tropica</name>
    <dbReference type="NCBI Taxonomy" id="109330"/>
    <lineage>
        <taxon>Bacteria</taxon>
        <taxon>Bacillati</taxon>
        <taxon>Actinomycetota</taxon>
        <taxon>Actinomycetes</taxon>
        <taxon>Streptosporangiales</taxon>
        <taxon>Nocardiopsidaceae</taxon>
        <taxon>Nocardiopsis</taxon>
    </lineage>
</organism>
<keyword evidence="7" id="KW-1185">Reference proteome</keyword>
<keyword evidence="1" id="KW-0805">Transcription regulation</keyword>
<evidence type="ECO:0000256" key="4">
    <source>
        <dbReference type="PROSITE-ProRule" id="PRU00335"/>
    </source>
</evidence>
<evidence type="ECO:0000313" key="7">
    <source>
        <dbReference type="Proteomes" id="UP001432401"/>
    </source>
</evidence>
<evidence type="ECO:0000256" key="2">
    <source>
        <dbReference type="ARBA" id="ARBA00023125"/>
    </source>
</evidence>
<dbReference type="SUPFAM" id="SSF48498">
    <property type="entry name" value="Tetracyclin repressor-like, C-terminal domain"/>
    <property type="match status" value="1"/>
</dbReference>
<proteinExistence type="predicted"/>
<gene>
    <name evidence="6" type="ORF">ABUK86_26850</name>
</gene>
<dbReference type="RefSeq" id="WP_344182650.1">
    <property type="nucleotide sequence ID" value="NZ_JBEQNA010000016.1"/>
</dbReference>
<reference evidence="6 7" key="1">
    <citation type="submission" date="2024-06" db="EMBL/GenBank/DDBJ databases">
        <authorList>
            <person name="Bataeva Y.V."/>
            <person name="Grigorian L.N."/>
            <person name="Solomentsev V.I."/>
        </authorList>
    </citation>
    <scope>NUCLEOTIDE SEQUENCE [LARGE SCALE GENOMIC DNA]</scope>
    <source>
        <strain evidence="7">SCPM-O-B-12605 (RCAM04882)</strain>
    </source>
</reference>
<dbReference type="InterPro" id="IPR001647">
    <property type="entry name" value="HTH_TetR"/>
</dbReference>
<feature type="domain" description="HTH tetR-type" evidence="5">
    <location>
        <begin position="14"/>
        <end position="74"/>
    </location>
</feature>
<name>A0ABV2A361_9ACTN</name>
<dbReference type="PANTHER" id="PTHR30055">
    <property type="entry name" value="HTH-TYPE TRANSCRIPTIONAL REGULATOR RUTR"/>
    <property type="match status" value="1"/>
</dbReference>